<evidence type="ECO:0000313" key="3">
    <source>
        <dbReference type="Proteomes" id="UP000563151"/>
    </source>
</evidence>
<proteinExistence type="predicted"/>
<keyword evidence="1" id="KW-1133">Transmembrane helix</keyword>
<keyword evidence="1" id="KW-0812">Transmembrane</keyword>
<organism evidence="2 3">
    <name type="scientific">Clostridium tetanomorphum</name>
    <dbReference type="NCBI Taxonomy" id="1553"/>
    <lineage>
        <taxon>Bacteria</taxon>
        <taxon>Bacillati</taxon>
        <taxon>Bacillota</taxon>
        <taxon>Clostridia</taxon>
        <taxon>Eubacteriales</taxon>
        <taxon>Clostridiaceae</taxon>
        <taxon>Clostridium</taxon>
    </lineage>
</organism>
<keyword evidence="1" id="KW-0472">Membrane</keyword>
<name>A0A923J2E2_CLOTT</name>
<evidence type="ECO:0000313" key="2">
    <source>
        <dbReference type="EMBL" id="MBC2399759.1"/>
    </source>
</evidence>
<comment type="caution">
    <text evidence="2">The sequence shown here is derived from an EMBL/GenBank/DDBJ whole genome shotgun (WGS) entry which is preliminary data.</text>
</comment>
<gene>
    <name evidence="2" type="ORF">HGG79_18600</name>
</gene>
<dbReference type="AlphaFoldDB" id="A0A923J2E2"/>
<evidence type="ECO:0000256" key="1">
    <source>
        <dbReference type="SAM" id="Phobius"/>
    </source>
</evidence>
<feature type="transmembrane region" description="Helical" evidence="1">
    <location>
        <begin position="9"/>
        <end position="31"/>
    </location>
</feature>
<dbReference type="EMBL" id="JAAZWO010000035">
    <property type="protein sequence ID" value="MBC2399759.1"/>
    <property type="molecule type" value="Genomic_DNA"/>
</dbReference>
<dbReference type="RefSeq" id="WP_035149677.1">
    <property type="nucleotide sequence ID" value="NZ_JAAZWO010000035.1"/>
</dbReference>
<sequence>MNNPKRIKIIFLIILNTCIGISIGIGSTLAWEHYKKDLNNNDSIIAIIGKYDSTANKITTTKVIKDTVDVYDIIATYLQSETTNLIADRLKNQIII</sequence>
<accession>A0A923J2E2</accession>
<dbReference type="Proteomes" id="UP000563151">
    <property type="component" value="Unassembled WGS sequence"/>
</dbReference>
<keyword evidence="3" id="KW-1185">Reference proteome</keyword>
<reference evidence="2 3" key="1">
    <citation type="submission" date="2020-04" db="EMBL/GenBank/DDBJ databases">
        <title>Genomic insights into acetone-butanol-ethanol (ABE) fermentation by sequencing solventogenic clostridia strains.</title>
        <authorList>
            <person name="Brown S."/>
        </authorList>
    </citation>
    <scope>NUCLEOTIDE SEQUENCE [LARGE SCALE GENOMIC DNA]</scope>
    <source>
        <strain evidence="2 3">DJ011</strain>
    </source>
</reference>
<protein>
    <submittedName>
        <fullName evidence="2">Uncharacterized protein</fullName>
    </submittedName>
</protein>